<dbReference type="GO" id="GO:0005524">
    <property type="term" value="F:ATP binding"/>
    <property type="evidence" value="ECO:0007669"/>
    <property type="project" value="InterPro"/>
</dbReference>
<dbReference type="InterPro" id="IPR001650">
    <property type="entry name" value="Helicase_C-like"/>
</dbReference>
<sequence>MSAKCPKFGNGNMVYTFYNFDIKQLNTLLIQRGRGMALHTDARGYNELRPYTLQVNAAGFTVDVAPYTVTVVKEDAVLVVSCTCQASSDKLCEHGAQVLYNISEREDLRMFFDEALRRQKLQQFAAAYGLQHEYYPEHFFVLEYIDGKISMRPKTPELYPVTAESTRLLHNRLFAPQEHTVIERVQTHDLFTRAVVLKQHKYYHHLVIELYEGETTKSGKLKNPLQQVHPIEAVWKTDHALEVKFYTGISRFQNQVKEAQSAADMNALKAIVKNPCKYAFYRLNAAASENVTATSIEQVVIGQLIYHITLVVHKKGHFFEVMVQIRMNGEGYRLEQLPLEYDYFVAINNVLHLPASFQLLKVLQFFKQQQRLLIHDSKFKTFQQEILDKLEETVTIDYTYLKPATPEQLAEQALDKPFEKMIYLTESENYVLLNPVIKYGDIEIAVRTKRQIYAKDSKGELFTVKRDDMAELQFTALLMKQHPDFYEQIDNELTWFYLHKSQLLNENWFLDAFESWRNDDIAIYGFNDIKNNKLNPYKVNINIQVTSGTNWFNIDIYAGYNRRRASLKKLHKAVKNKSRYVELDDGTIGILPEEWLSKMEAIFQAGEIEDEVLTMPKICFSAVEQLYEDSMMDEQVKEELKEYSLRFSRFESITEVPVPEALAGTLRHFQWQGLNWLNFLDDFSFGGCLADDMGLGKSIQLIAFILHLRQKKGPSTHLLVVPTSLVFNWREELQKFAPSLTWYVHHGQSRDYHVKAFASYDVVITTYGTLVSDIKLLKTFGFNYVIADESQNIKNPESQRYKAIRLLQCNNRIAVTGTPVENNTFDLYGQLSFACPGLLGGKQYFKDIYALPIDKFKDSKRAAALQNIINPFMLRRTKQQVATELPDKTEMVLYCPMGEEQQKAYDAFEKDLRDYLEGKADDDMPQSTMHVLKGITKLRQICNSPVLLSEESLYGNASAKIEVLLEQLKEKTGKHKVLVFSQFVGMLDLIKDGLDKERIAYAYLTGSTANREAVVHQFRDDENTRVFLISLKAGGTGLNLTEADYVFLVDPWWNPAVENQAIDRSYRIGQKKNVIAVRLICPDTIEEKIRKLQENKKELVNELIKNDMSFFKALTRTDLLSLLK</sequence>
<keyword evidence="6" id="KW-0067">ATP-binding</keyword>
<organism evidence="6 7">
    <name type="scientific">Filimonas lacunae</name>
    <dbReference type="NCBI Taxonomy" id="477680"/>
    <lineage>
        <taxon>Bacteria</taxon>
        <taxon>Pseudomonadati</taxon>
        <taxon>Bacteroidota</taxon>
        <taxon>Chitinophagia</taxon>
        <taxon>Chitinophagales</taxon>
        <taxon>Chitinophagaceae</taxon>
        <taxon>Filimonas</taxon>
    </lineage>
</organism>
<keyword evidence="6" id="KW-0547">Nucleotide-binding</keyword>
<dbReference type="PROSITE" id="PS51192">
    <property type="entry name" value="HELICASE_ATP_BIND_1"/>
    <property type="match status" value="1"/>
</dbReference>
<evidence type="ECO:0000259" key="4">
    <source>
        <dbReference type="PROSITE" id="PS51192"/>
    </source>
</evidence>
<dbReference type="Gene3D" id="3.40.50.10810">
    <property type="entry name" value="Tandem AAA-ATPase domain"/>
    <property type="match status" value="1"/>
</dbReference>
<keyword evidence="7" id="KW-1185">Reference proteome</keyword>
<dbReference type="InterPro" id="IPR027417">
    <property type="entry name" value="P-loop_NTPase"/>
</dbReference>
<dbReference type="GO" id="GO:0004386">
    <property type="term" value="F:helicase activity"/>
    <property type="evidence" value="ECO:0007669"/>
    <property type="project" value="UniProtKB-KW"/>
</dbReference>
<dbReference type="CDD" id="cd18793">
    <property type="entry name" value="SF2_C_SNF"/>
    <property type="match status" value="1"/>
</dbReference>
<evidence type="ECO:0000256" key="1">
    <source>
        <dbReference type="ARBA" id="ARBA00022801"/>
    </source>
</evidence>
<keyword evidence="2" id="KW-0863">Zinc-finger</keyword>
<dbReference type="AlphaFoldDB" id="A0A1N7RDS8"/>
<keyword evidence="6" id="KW-0347">Helicase</keyword>
<evidence type="ECO:0000313" key="7">
    <source>
        <dbReference type="Proteomes" id="UP000186917"/>
    </source>
</evidence>
<dbReference type="SMART" id="SM00490">
    <property type="entry name" value="HELICc"/>
    <property type="match status" value="1"/>
</dbReference>
<proteinExistence type="predicted"/>
<dbReference type="PROSITE" id="PS51194">
    <property type="entry name" value="HELICASE_CTER"/>
    <property type="match status" value="1"/>
</dbReference>
<evidence type="ECO:0000259" key="3">
    <source>
        <dbReference type="PROSITE" id="PS50966"/>
    </source>
</evidence>
<name>A0A1N7RDS8_9BACT</name>
<feature type="domain" description="Helicase C-terminal" evidence="5">
    <location>
        <begin position="960"/>
        <end position="1111"/>
    </location>
</feature>
<evidence type="ECO:0000259" key="5">
    <source>
        <dbReference type="PROSITE" id="PS51194"/>
    </source>
</evidence>
<dbReference type="Pfam" id="PF00176">
    <property type="entry name" value="SNF2-rel_dom"/>
    <property type="match status" value="1"/>
</dbReference>
<gene>
    <name evidence="6" type="ORF">SAMN05421788_112110</name>
</gene>
<dbReference type="InterPro" id="IPR000330">
    <property type="entry name" value="SNF2_N"/>
</dbReference>
<feature type="domain" description="Helicase ATP-binding" evidence="4">
    <location>
        <begin position="678"/>
        <end position="837"/>
    </location>
</feature>
<reference evidence="7" key="1">
    <citation type="submission" date="2017-01" db="EMBL/GenBank/DDBJ databases">
        <authorList>
            <person name="Varghese N."/>
            <person name="Submissions S."/>
        </authorList>
    </citation>
    <scope>NUCLEOTIDE SEQUENCE [LARGE SCALE GENOMIC DNA]</scope>
    <source>
        <strain evidence="7">DSM 21054</strain>
    </source>
</reference>
<dbReference type="Pfam" id="PF00271">
    <property type="entry name" value="Helicase_C"/>
    <property type="match status" value="1"/>
</dbReference>
<evidence type="ECO:0000256" key="2">
    <source>
        <dbReference type="PROSITE-ProRule" id="PRU00325"/>
    </source>
</evidence>
<accession>A0A1N7RDS8</accession>
<evidence type="ECO:0000313" key="6">
    <source>
        <dbReference type="EMBL" id="SIT33300.1"/>
    </source>
</evidence>
<feature type="domain" description="SWIM-type" evidence="3">
    <location>
        <begin position="67"/>
        <end position="103"/>
    </location>
</feature>
<protein>
    <submittedName>
        <fullName evidence="6">Superfamily II DNA or RNA helicase, SNF2 family</fullName>
    </submittedName>
</protein>
<dbReference type="InterPro" id="IPR013663">
    <property type="entry name" value="Helicase_SWF/SNF/SWI_bac"/>
</dbReference>
<dbReference type="STRING" id="477680.SAMN05421788_112110"/>
<keyword evidence="2" id="KW-0479">Metal-binding</keyword>
<dbReference type="InterPro" id="IPR007527">
    <property type="entry name" value="Znf_SWIM"/>
</dbReference>
<keyword evidence="1" id="KW-0378">Hydrolase</keyword>
<dbReference type="Gene3D" id="3.40.50.300">
    <property type="entry name" value="P-loop containing nucleotide triphosphate hydrolases"/>
    <property type="match status" value="1"/>
</dbReference>
<dbReference type="InterPro" id="IPR014001">
    <property type="entry name" value="Helicase_ATP-bd"/>
</dbReference>
<dbReference type="GO" id="GO:0008270">
    <property type="term" value="F:zinc ion binding"/>
    <property type="evidence" value="ECO:0007669"/>
    <property type="project" value="UniProtKB-KW"/>
</dbReference>
<dbReference type="GO" id="GO:0016787">
    <property type="term" value="F:hydrolase activity"/>
    <property type="evidence" value="ECO:0007669"/>
    <property type="project" value="UniProtKB-KW"/>
</dbReference>
<keyword evidence="2" id="KW-0862">Zinc</keyword>
<dbReference type="EMBL" id="FTOR01000012">
    <property type="protein sequence ID" value="SIT33300.1"/>
    <property type="molecule type" value="Genomic_DNA"/>
</dbReference>
<dbReference type="SMART" id="SM00487">
    <property type="entry name" value="DEXDc"/>
    <property type="match status" value="1"/>
</dbReference>
<dbReference type="PANTHER" id="PTHR10799">
    <property type="entry name" value="SNF2/RAD54 HELICASE FAMILY"/>
    <property type="match status" value="1"/>
</dbReference>
<dbReference type="InterPro" id="IPR049730">
    <property type="entry name" value="SNF2/RAD54-like_C"/>
</dbReference>
<dbReference type="PROSITE" id="PS50966">
    <property type="entry name" value="ZF_SWIM"/>
    <property type="match status" value="1"/>
</dbReference>
<dbReference type="Pfam" id="PF08455">
    <property type="entry name" value="SNF2_assoc"/>
    <property type="match status" value="1"/>
</dbReference>
<dbReference type="InterPro" id="IPR038718">
    <property type="entry name" value="SNF2-like_sf"/>
</dbReference>
<dbReference type="SUPFAM" id="SSF52540">
    <property type="entry name" value="P-loop containing nucleoside triphosphate hydrolases"/>
    <property type="match status" value="2"/>
</dbReference>
<dbReference type="Proteomes" id="UP000186917">
    <property type="component" value="Unassembled WGS sequence"/>
</dbReference>